<dbReference type="PANTHER" id="PTHR46338:SF13">
    <property type="entry name" value="TRANSCRIPTION INITIATION FACTOR TFIID SUBUNIT 8-LIKE"/>
    <property type="match status" value="1"/>
</dbReference>
<evidence type="ECO:0000313" key="7">
    <source>
        <dbReference type="EMBL" id="RZB77054.1"/>
    </source>
</evidence>
<evidence type="ECO:0000256" key="5">
    <source>
        <dbReference type="SAM" id="MobiDB-lite"/>
    </source>
</evidence>
<evidence type="ECO:0000313" key="8">
    <source>
        <dbReference type="Proteomes" id="UP000289340"/>
    </source>
</evidence>
<feature type="domain" description="Bromodomain associated" evidence="6">
    <location>
        <begin position="37"/>
        <end position="113"/>
    </location>
</feature>
<keyword evidence="3" id="KW-0804">Transcription</keyword>
<dbReference type="EMBL" id="QZWG01000012">
    <property type="protein sequence ID" value="RZB77054.1"/>
    <property type="molecule type" value="Genomic_DNA"/>
</dbReference>
<dbReference type="InterPro" id="IPR006565">
    <property type="entry name" value="BTP"/>
</dbReference>
<protein>
    <submittedName>
        <fullName evidence="7">Transcription initiation factor TFIID subunit 8</fullName>
    </submittedName>
</protein>
<dbReference type="GO" id="GO:0003743">
    <property type="term" value="F:translation initiation factor activity"/>
    <property type="evidence" value="ECO:0007669"/>
    <property type="project" value="UniProtKB-KW"/>
</dbReference>
<sequence length="161" mass="17595">MQNNSSTKATSKLPRRAKSKKRDLVGVNDAQVAETPSEFSFAVAKIAVAQVCHSVGFKTFKCNALKTLTNVSTRYLETIVRSAASFANASNRTNSNLFDIINGIHDLCSAQGFPGGSVMHKVNLLRSSALKDIMNFVNLSNKVPFAKPIPFRNVFQVNVFL</sequence>
<evidence type="ECO:0000256" key="2">
    <source>
        <dbReference type="ARBA" id="ARBA00023015"/>
    </source>
</evidence>
<dbReference type="InterPro" id="IPR037818">
    <property type="entry name" value="TAF8"/>
</dbReference>
<keyword evidence="8" id="KW-1185">Reference proteome</keyword>
<evidence type="ECO:0000259" key="6">
    <source>
        <dbReference type="SMART" id="SM00576"/>
    </source>
</evidence>
<dbReference type="Gene3D" id="1.10.20.10">
    <property type="entry name" value="Histone, subunit A"/>
    <property type="match status" value="1"/>
</dbReference>
<keyword evidence="2" id="KW-0805">Transcription regulation</keyword>
<keyword evidence="4" id="KW-0539">Nucleus</keyword>
<dbReference type="GO" id="GO:0005669">
    <property type="term" value="C:transcription factor TFIID complex"/>
    <property type="evidence" value="ECO:0007669"/>
    <property type="project" value="InterPro"/>
</dbReference>
<reference evidence="7 8" key="1">
    <citation type="submission" date="2018-09" db="EMBL/GenBank/DDBJ databases">
        <title>A high-quality reference genome of wild soybean provides a powerful tool to mine soybean genomes.</title>
        <authorList>
            <person name="Xie M."/>
            <person name="Chung C.Y.L."/>
            <person name="Li M.-W."/>
            <person name="Wong F.-L."/>
            <person name="Chan T.-F."/>
            <person name="Lam H.-M."/>
        </authorList>
    </citation>
    <scope>NUCLEOTIDE SEQUENCE [LARGE SCALE GENOMIC DNA]</scope>
    <source>
        <strain evidence="8">cv. W05</strain>
        <tissue evidence="7">Hypocotyl of etiolated seedlings</tissue>
    </source>
</reference>
<dbReference type="InterPro" id="IPR009072">
    <property type="entry name" value="Histone-fold"/>
</dbReference>
<comment type="caution">
    <text evidence="7">The sequence shown here is derived from an EMBL/GenBank/DDBJ whole genome shotgun (WGS) entry which is preliminary data.</text>
</comment>
<evidence type="ECO:0000256" key="3">
    <source>
        <dbReference type="ARBA" id="ARBA00023163"/>
    </source>
</evidence>
<comment type="subcellular location">
    <subcellularLocation>
        <location evidence="1">Nucleus</location>
    </subcellularLocation>
</comment>
<feature type="region of interest" description="Disordered" evidence="5">
    <location>
        <begin position="1"/>
        <end position="25"/>
    </location>
</feature>
<keyword evidence="7" id="KW-0648">Protein biosynthesis</keyword>
<dbReference type="PANTHER" id="PTHR46338">
    <property type="entry name" value="TRANSCRIPTION INITIATION FACTOR TFIID SUBUNIT 8"/>
    <property type="match status" value="1"/>
</dbReference>
<proteinExistence type="predicted"/>
<name>A0A445HTN4_GLYSO</name>
<dbReference type="Pfam" id="PF07524">
    <property type="entry name" value="Bromo_TP"/>
    <property type="match status" value="1"/>
</dbReference>
<accession>A0A445HTN4</accession>
<feature type="compositionally biased region" description="Polar residues" evidence="5">
    <location>
        <begin position="1"/>
        <end position="10"/>
    </location>
</feature>
<evidence type="ECO:0000256" key="4">
    <source>
        <dbReference type="ARBA" id="ARBA00023242"/>
    </source>
</evidence>
<dbReference type="Proteomes" id="UP000289340">
    <property type="component" value="Chromosome 12"/>
</dbReference>
<keyword evidence="7" id="KW-0396">Initiation factor</keyword>
<dbReference type="SMART" id="SM00576">
    <property type="entry name" value="BTP"/>
    <property type="match status" value="1"/>
</dbReference>
<dbReference type="GO" id="GO:0046982">
    <property type="term" value="F:protein heterodimerization activity"/>
    <property type="evidence" value="ECO:0007669"/>
    <property type="project" value="InterPro"/>
</dbReference>
<gene>
    <name evidence="7" type="ORF">D0Y65_035144</name>
</gene>
<evidence type="ECO:0000256" key="1">
    <source>
        <dbReference type="ARBA" id="ARBA00004123"/>
    </source>
</evidence>
<organism evidence="7 8">
    <name type="scientific">Glycine soja</name>
    <name type="common">Wild soybean</name>
    <dbReference type="NCBI Taxonomy" id="3848"/>
    <lineage>
        <taxon>Eukaryota</taxon>
        <taxon>Viridiplantae</taxon>
        <taxon>Streptophyta</taxon>
        <taxon>Embryophyta</taxon>
        <taxon>Tracheophyta</taxon>
        <taxon>Spermatophyta</taxon>
        <taxon>Magnoliopsida</taxon>
        <taxon>eudicotyledons</taxon>
        <taxon>Gunneridae</taxon>
        <taxon>Pentapetalae</taxon>
        <taxon>rosids</taxon>
        <taxon>fabids</taxon>
        <taxon>Fabales</taxon>
        <taxon>Fabaceae</taxon>
        <taxon>Papilionoideae</taxon>
        <taxon>50 kb inversion clade</taxon>
        <taxon>NPAAA clade</taxon>
        <taxon>indigoferoid/millettioid clade</taxon>
        <taxon>Phaseoleae</taxon>
        <taxon>Glycine</taxon>
        <taxon>Glycine subgen. Soja</taxon>
    </lineage>
</organism>
<dbReference type="AlphaFoldDB" id="A0A445HTN4"/>